<gene>
    <name evidence="4" type="ORF">K875_05124</name>
</gene>
<dbReference type="Proteomes" id="UP000025947">
    <property type="component" value="Unassembled WGS sequence"/>
</dbReference>
<evidence type="ECO:0000259" key="2">
    <source>
        <dbReference type="Pfam" id="PF00823"/>
    </source>
</evidence>
<comment type="caution">
    <text evidence="4">The sequence shown here is derived from an EMBL/GenBank/DDBJ whole genome shotgun (WGS) entry which is preliminary data.</text>
</comment>
<dbReference type="Gene3D" id="1.20.1260.20">
    <property type="entry name" value="PPE superfamily"/>
    <property type="match status" value="1"/>
</dbReference>
<dbReference type="InterPro" id="IPR000030">
    <property type="entry name" value="PPE_dom"/>
</dbReference>
<dbReference type="PANTHER" id="PTHR46766">
    <property type="entry name" value="GLUTAMINE-RICH PROTEIN 2"/>
    <property type="match status" value="1"/>
</dbReference>
<feature type="domain" description="PPE" evidence="2">
    <location>
        <begin position="2"/>
        <end position="163"/>
    </location>
</feature>
<evidence type="ECO:0000313" key="4">
    <source>
        <dbReference type="EMBL" id="KBZ59563.1"/>
    </source>
</evidence>
<feature type="domain" description="PPE family C-terminal" evidence="3">
    <location>
        <begin position="311"/>
        <end position="390"/>
    </location>
</feature>
<comment type="similarity">
    <text evidence="1">Belongs to the mycobacterial PPE family.</text>
</comment>
<dbReference type="PATRIC" id="fig|1324261.3.peg.5171"/>
<name>A0A051TS59_9MYCO</name>
<reference evidence="4 5" key="1">
    <citation type="submission" date="2014-04" db="EMBL/GenBank/DDBJ databases">
        <title>The Genome Sequence of Mycobacterium tuberculosis TKK-01-0051.</title>
        <authorList>
            <consortium name="The Broad Institute Genomics Platform"/>
            <consortium name="The Broad Institute Genome Sequencing Center for Infectious Disease"/>
            <person name="Earl A.M."/>
            <person name="Cohen K."/>
            <person name="Pym A."/>
            <person name="Bishai W."/>
            <person name="Maharaj K."/>
            <person name="Desjardins C."/>
            <person name="Abeel T."/>
            <person name="Young S."/>
            <person name="Zeng Q."/>
            <person name="Gargeya S."/>
            <person name="Abouelleil A."/>
            <person name="Alvarado L."/>
            <person name="Chapman S.B."/>
            <person name="Gainer-Dewar J."/>
            <person name="Goldberg J."/>
            <person name="Griggs A."/>
            <person name="Gujja S."/>
            <person name="Hansen M."/>
            <person name="Howarth C."/>
            <person name="Imamovic A."/>
            <person name="Larimer J."/>
            <person name="Murphy C."/>
            <person name="Naylor J."/>
            <person name="Pearson M."/>
            <person name="Poon T.W."/>
            <person name="Priest M."/>
            <person name="Roberts A."/>
            <person name="Saif S."/>
            <person name="Shea T."/>
            <person name="Sykes S."/>
            <person name="Wortman J."/>
            <person name="Nusbaum C."/>
            <person name="Birren B."/>
        </authorList>
    </citation>
    <scope>NUCLEOTIDE SEQUENCE [LARGE SCALE GENOMIC DNA]</scope>
    <source>
        <strain evidence="4 5">TKK-01-0051</strain>
    </source>
</reference>
<dbReference type="HOGENOM" id="CLU_000243_0_0_11"/>
<organism evidence="4 5">
    <name type="scientific">Mycobacterium [tuberculosis] TKK-01-0051</name>
    <dbReference type="NCBI Taxonomy" id="1324261"/>
    <lineage>
        <taxon>Bacteria</taxon>
        <taxon>Bacillati</taxon>
        <taxon>Actinomycetota</taxon>
        <taxon>Actinomycetes</taxon>
        <taxon>Mycobacteriales</taxon>
        <taxon>Mycobacteriaceae</taxon>
        <taxon>Mycobacterium</taxon>
        <taxon>Mycobacterium avium complex (MAC)</taxon>
    </lineage>
</organism>
<dbReference type="AlphaFoldDB" id="A0A051TS59"/>
<evidence type="ECO:0000256" key="1">
    <source>
        <dbReference type="ARBA" id="ARBA00010652"/>
    </source>
</evidence>
<protein>
    <recommendedName>
        <fullName evidence="6">PPE family protein</fullName>
    </recommendedName>
</protein>
<sequence length="395" mass="39221">MDFGALPPEVNSGRIYSGPGAGSLRAAALAWDTLAGDLYLAATAYGSAISTIAYQWVGRASTAMTEAATPYVAWLSTTAGQALQAANHAQSAADFYEAAFTAMVPPPLIAENRAILLLLVSTNVLGQNSTAIASTEAEYDQMWAQDAAAMYGYAASSAAATGLTPFLSPPATTDPAGVAEQGVAVSHAAGDSGGLRAQEVMSTGSQLITTVPQALRKLATAPVSASGISASASLSGAMSKLNTLVETPAKLAMHPLNFINSALSLSKGVAAPAATAMSVESTLGHAVSSGSRALGSGLSGLGGNSATMTTGVARALSIGSLSVPHAWAAAPASSPAAVELPSASWPSAPVTDPLGSPPTGLPFIPMASTGGRGMSDAASRFEMRPTVVSRSPAGG</sequence>
<dbReference type="SUPFAM" id="SSF140459">
    <property type="entry name" value="PE/PPE dimer-like"/>
    <property type="match status" value="1"/>
</dbReference>
<accession>A0A051TS59</accession>
<evidence type="ECO:0000313" key="5">
    <source>
        <dbReference type="Proteomes" id="UP000025947"/>
    </source>
</evidence>
<dbReference type="Pfam" id="PF12484">
    <property type="entry name" value="PPE-SVP"/>
    <property type="match status" value="1"/>
</dbReference>
<dbReference type="Pfam" id="PF00823">
    <property type="entry name" value="PPE"/>
    <property type="match status" value="1"/>
</dbReference>
<dbReference type="InterPro" id="IPR022171">
    <property type="entry name" value="PPE_C"/>
</dbReference>
<proteinExistence type="inferred from homology"/>
<evidence type="ECO:0008006" key="6">
    <source>
        <dbReference type="Google" id="ProtNLM"/>
    </source>
</evidence>
<dbReference type="PANTHER" id="PTHR46766:SF1">
    <property type="entry name" value="GLUTAMINE-RICH PROTEIN 2"/>
    <property type="match status" value="1"/>
</dbReference>
<dbReference type="RefSeq" id="WP_044487387.1">
    <property type="nucleotide sequence ID" value="NZ_KK328284.1"/>
</dbReference>
<dbReference type="GO" id="GO:0052572">
    <property type="term" value="P:response to host immune response"/>
    <property type="evidence" value="ECO:0007669"/>
    <property type="project" value="TreeGrafter"/>
</dbReference>
<keyword evidence="5" id="KW-1185">Reference proteome</keyword>
<dbReference type="InterPro" id="IPR038332">
    <property type="entry name" value="PPE_sf"/>
</dbReference>
<dbReference type="EMBL" id="JLXW01000011">
    <property type="protein sequence ID" value="KBZ59563.1"/>
    <property type="molecule type" value="Genomic_DNA"/>
</dbReference>
<evidence type="ECO:0000259" key="3">
    <source>
        <dbReference type="Pfam" id="PF12484"/>
    </source>
</evidence>